<evidence type="ECO:0000256" key="1">
    <source>
        <dbReference type="ARBA" id="ARBA00022553"/>
    </source>
</evidence>
<dbReference type="InterPro" id="IPR024771">
    <property type="entry name" value="SUZ"/>
</dbReference>
<feature type="region of interest" description="Disordered" evidence="2">
    <location>
        <begin position="284"/>
        <end position="340"/>
    </location>
</feature>
<feature type="compositionally biased region" description="Polar residues" evidence="2">
    <location>
        <begin position="155"/>
        <end position="165"/>
    </location>
</feature>
<name>A0A139AE44_GONPJ</name>
<feature type="domain" description="SUZ" evidence="4">
    <location>
        <begin position="196"/>
        <end position="286"/>
    </location>
</feature>
<dbReference type="Proteomes" id="UP000070544">
    <property type="component" value="Unassembled WGS sequence"/>
</dbReference>
<feature type="compositionally biased region" description="Polar residues" evidence="2">
    <location>
        <begin position="239"/>
        <end position="265"/>
    </location>
</feature>
<dbReference type="InterPro" id="IPR001374">
    <property type="entry name" value="R3H_dom"/>
</dbReference>
<dbReference type="PROSITE" id="PS51673">
    <property type="entry name" value="SUZ"/>
    <property type="match status" value="1"/>
</dbReference>
<evidence type="ECO:0008006" key="7">
    <source>
        <dbReference type="Google" id="ProtNLM"/>
    </source>
</evidence>
<feature type="region of interest" description="Disordered" evidence="2">
    <location>
        <begin position="223"/>
        <end position="266"/>
    </location>
</feature>
<organism evidence="5 6">
    <name type="scientific">Gonapodya prolifera (strain JEL478)</name>
    <name type="common">Monoblepharis prolifera</name>
    <dbReference type="NCBI Taxonomy" id="1344416"/>
    <lineage>
        <taxon>Eukaryota</taxon>
        <taxon>Fungi</taxon>
        <taxon>Fungi incertae sedis</taxon>
        <taxon>Chytridiomycota</taxon>
        <taxon>Chytridiomycota incertae sedis</taxon>
        <taxon>Monoblepharidomycetes</taxon>
        <taxon>Monoblepharidales</taxon>
        <taxon>Gonapodyaceae</taxon>
        <taxon>Gonapodya</taxon>
    </lineage>
</organism>
<evidence type="ECO:0000259" key="3">
    <source>
        <dbReference type="PROSITE" id="PS51061"/>
    </source>
</evidence>
<evidence type="ECO:0000313" key="5">
    <source>
        <dbReference type="EMBL" id="KXS15096.1"/>
    </source>
</evidence>
<evidence type="ECO:0000256" key="2">
    <source>
        <dbReference type="SAM" id="MobiDB-lite"/>
    </source>
</evidence>
<feature type="region of interest" description="Disordered" evidence="2">
    <location>
        <begin position="404"/>
        <end position="536"/>
    </location>
</feature>
<feature type="domain" description="R3H" evidence="3">
    <location>
        <begin position="62"/>
        <end position="125"/>
    </location>
</feature>
<feature type="compositionally biased region" description="Polar residues" evidence="2">
    <location>
        <begin position="284"/>
        <end position="325"/>
    </location>
</feature>
<protein>
    <recommendedName>
        <fullName evidence="7">SUZ domain-containing protein</fullName>
    </recommendedName>
</protein>
<dbReference type="Gene3D" id="3.30.1370.50">
    <property type="entry name" value="R3H-like domain"/>
    <property type="match status" value="1"/>
</dbReference>
<dbReference type="EMBL" id="KQ965764">
    <property type="protein sequence ID" value="KXS15096.1"/>
    <property type="molecule type" value="Genomic_DNA"/>
</dbReference>
<reference evidence="5 6" key="1">
    <citation type="journal article" date="2015" name="Genome Biol. Evol.">
        <title>Phylogenomic analyses indicate that early fungi evolved digesting cell walls of algal ancestors of land plants.</title>
        <authorList>
            <person name="Chang Y."/>
            <person name="Wang S."/>
            <person name="Sekimoto S."/>
            <person name="Aerts A.L."/>
            <person name="Choi C."/>
            <person name="Clum A."/>
            <person name="LaButti K.M."/>
            <person name="Lindquist E.A."/>
            <person name="Yee Ngan C."/>
            <person name="Ohm R.A."/>
            <person name="Salamov A.A."/>
            <person name="Grigoriev I.V."/>
            <person name="Spatafora J.W."/>
            <person name="Berbee M.L."/>
        </authorList>
    </citation>
    <scope>NUCLEOTIDE SEQUENCE [LARGE SCALE GENOMIC DNA]</scope>
    <source>
        <strain evidence="5 6">JEL478</strain>
    </source>
</reference>
<feature type="compositionally biased region" description="Basic and acidic residues" evidence="2">
    <location>
        <begin position="223"/>
        <end position="238"/>
    </location>
</feature>
<dbReference type="OrthoDB" id="278430at2759"/>
<evidence type="ECO:0000259" key="4">
    <source>
        <dbReference type="PROSITE" id="PS51673"/>
    </source>
</evidence>
<dbReference type="OMA" id="DVEWAGM"/>
<feature type="compositionally biased region" description="Pro residues" evidence="2">
    <location>
        <begin position="14"/>
        <end position="26"/>
    </location>
</feature>
<dbReference type="InterPro" id="IPR051937">
    <property type="entry name" value="R3H_domain_containing"/>
</dbReference>
<sequence length="675" mass="72140">MAEPSRSPSRTSPTPAPPPAPSPPPNDAQQLATVAIHHRLPLNPPNLDPLIIQAALKDFKDKIFVTKVENDFLALLSEAKRDGLVYSMLSSFHRLLIHRIADYYGLSHRYERSRDTLLVTRKGDSAIRPLRIIDIIVSTSALPPAVAMEPLPQPDGQSSTVSAENGDNREEEKSSAASVPADEEIERDNEPDDVKAGEKIKVVGNNGEQSNTVALAAQVRIMRREGNNRSPSVDKDDPSNTSTEAGAPISGTNGAPVSRQGSQAKTIEERERAYLEARARIFQESSTGIEGNDNGGSNMPSSTSFATAGDSNSSITSHSYQQANNGRGRHGYGPNSGAPGGVYAPRPQQVGPWSTPEMGYVLPGVRPFSRPPTFGYGPMYQGFVPADMETQGLMYAQPYPFTSPPPAFFDPSEGAGSPRDFGKGGQSNSPSPGVGGGGGGSRRGKMRHFEGDSNQQNMQSYPLSDQRGGPGPRQFPSKRYTGGSGGGGNRNWIHGDSSRSRGSPAPRNDSANSGPLGHTADVMTNQSPHPGFSYHGLHPPQPYFRFAGPPTTYYYPTAATDDSMPPPPFAFPTFPVMGDQGQQFPLQPGTLPANYQQFLPQYFEQPGAMGVRFDGTSAGPMTLYGPPGVVVRQREVMGVHQDHTNGSIPPAAMGQNGHAMPQNDLATEMSGLRIG</sequence>
<dbReference type="STRING" id="1344416.A0A139AE44"/>
<dbReference type="InterPro" id="IPR036867">
    <property type="entry name" value="R3H_dom_sf"/>
</dbReference>
<dbReference type="PANTHER" id="PTHR15672:SF8">
    <property type="entry name" value="PROTEIN ENCORE"/>
    <property type="match status" value="1"/>
</dbReference>
<dbReference type="AlphaFoldDB" id="A0A139AE44"/>
<dbReference type="Pfam" id="PF12752">
    <property type="entry name" value="SUZ"/>
    <property type="match status" value="1"/>
</dbReference>
<dbReference type="PANTHER" id="PTHR15672">
    <property type="entry name" value="CAMP-REGULATED PHOSPHOPROTEIN 21 RELATED R3H DOMAIN CONTAINING PROTEIN"/>
    <property type="match status" value="1"/>
</dbReference>
<feature type="compositionally biased region" description="Polar residues" evidence="2">
    <location>
        <begin position="452"/>
        <end position="463"/>
    </location>
</feature>
<keyword evidence="6" id="KW-1185">Reference proteome</keyword>
<accession>A0A139AE44</accession>
<dbReference type="SUPFAM" id="SSF82708">
    <property type="entry name" value="R3H domain"/>
    <property type="match status" value="1"/>
</dbReference>
<dbReference type="CDD" id="cd02642">
    <property type="entry name" value="R3H_encore_like"/>
    <property type="match status" value="1"/>
</dbReference>
<feature type="compositionally biased region" description="Acidic residues" evidence="2">
    <location>
        <begin position="181"/>
        <end position="191"/>
    </location>
</feature>
<proteinExistence type="predicted"/>
<keyword evidence="1" id="KW-0597">Phosphoprotein</keyword>
<feature type="region of interest" description="Disordered" evidence="2">
    <location>
        <begin position="1"/>
        <end position="27"/>
    </location>
</feature>
<dbReference type="GO" id="GO:0003676">
    <property type="term" value="F:nucleic acid binding"/>
    <property type="evidence" value="ECO:0007669"/>
    <property type="project" value="UniProtKB-UniRule"/>
</dbReference>
<evidence type="ECO:0000313" key="6">
    <source>
        <dbReference type="Proteomes" id="UP000070544"/>
    </source>
</evidence>
<feature type="compositionally biased region" description="Low complexity" evidence="2">
    <location>
        <begin position="1"/>
        <end position="13"/>
    </location>
</feature>
<feature type="region of interest" description="Disordered" evidence="2">
    <location>
        <begin position="146"/>
        <end position="196"/>
    </location>
</feature>
<dbReference type="PROSITE" id="PS51061">
    <property type="entry name" value="R3H"/>
    <property type="match status" value="1"/>
</dbReference>
<gene>
    <name evidence="5" type="ORF">M427DRAFT_32575</name>
</gene>